<evidence type="ECO:0000313" key="2">
    <source>
        <dbReference type="Proteomes" id="UP000001693"/>
    </source>
</evidence>
<dbReference type="EMBL" id="CP001013">
    <property type="protein sequence ID" value="ACB34541.1"/>
    <property type="molecule type" value="Genomic_DNA"/>
</dbReference>
<dbReference type="STRING" id="395495.Lcho_2275"/>
<sequence length="110" mass="12260">MKDERKLFMDLATDDRRAVRRNAAQMLVAVLLASGAWALAAHMAEMQQDELEQVRHEVRMAVHAKAAIEAQQAAQSYWVPRVAVAYAQGARDECERQRMANGSHLPCGGQ</sequence>
<dbReference type="RefSeq" id="WP_012347301.1">
    <property type="nucleotide sequence ID" value="NC_010524.1"/>
</dbReference>
<reference evidence="1 2" key="1">
    <citation type="submission" date="2008-03" db="EMBL/GenBank/DDBJ databases">
        <title>Complete sequence of Leptothrix cholodnii SP-6.</title>
        <authorList>
            <consortium name="US DOE Joint Genome Institute"/>
            <person name="Copeland A."/>
            <person name="Lucas S."/>
            <person name="Lapidus A."/>
            <person name="Glavina del Rio T."/>
            <person name="Dalin E."/>
            <person name="Tice H."/>
            <person name="Bruce D."/>
            <person name="Goodwin L."/>
            <person name="Pitluck S."/>
            <person name="Chertkov O."/>
            <person name="Brettin T."/>
            <person name="Detter J.C."/>
            <person name="Han C."/>
            <person name="Kuske C.R."/>
            <person name="Schmutz J."/>
            <person name="Larimer F."/>
            <person name="Land M."/>
            <person name="Hauser L."/>
            <person name="Kyrpides N."/>
            <person name="Lykidis A."/>
            <person name="Emerson D."/>
            <person name="Richardson P."/>
        </authorList>
    </citation>
    <scope>NUCLEOTIDE SEQUENCE [LARGE SCALE GENOMIC DNA]</scope>
    <source>
        <strain evidence="2">ATCC 51168 / LMG 8142 / SP-6</strain>
    </source>
</reference>
<name>B1Y419_LEPCP</name>
<keyword evidence="2" id="KW-1185">Reference proteome</keyword>
<evidence type="ECO:0000313" key="1">
    <source>
        <dbReference type="EMBL" id="ACB34541.1"/>
    </source>
</evidence>
<dbReference type="Proteomes" id="UP000001693">
    <property type="component" value="Chromosome"/>
</dbReference>
<dbReference type="KEGG" id="lch:Lcho_2275"/>
<protein>
    <submittedName>
        <fullName evidence="1">Uncharacterized protein</fullName>
    </submittedName>
</protein>
<dbReference type="HOGENOM" id="CLU_2167846_0_0_4"/>
<dbReference type="AlphaFoldDB" id="B1Y419"/>
<organism evidence="1 2">
    <name type="scientific">Leptothrix cholodnii (strain ATCC 51168 / LMG 8142 / SP-6)</name>
    <name type="common">Leptothrix discophora (strain SP-6)</name>
    <dbReference type="NCBI Taxonomy" id="395495"/>
    <lineage>
        <taxon>Bacteria</taxon>
        <taxon>Pseudomonadati</taxon>
        <taxon>Pseudomonadota</taxon>
        <taxon>Betaproteobacteria</taxon>
        <taxon>Burkholderiales</taxon>
        <taxon>Sphaerotilaceae</taxon>
        <taxon>Leptothrix</taxon>
    </lineage>
</organism>
<gene>
    <name evidence="1" type="ordered locus">Lcho_2275</name>
</gene>
<proteinExistence type="predicted"/>
<accession>B1Y419</accession>